<evidence type="ECO:0000256" key="1">
    <source>
        <dbReference type="SAM" id="MobiDB-lite"/>
    </source>
</evidence>
<dbReference type="Proteomes" id="UP000663877">
    <property type="component" value="Unassembled WGS sequence"/>
</dbReference>
<evidence type="ECO:0000313" key="4">
    <source>
        <dbReference type="Proteomes" id="UP000663832"/>
    </source>
</evidence>
<sequence>MATSQRQQRRSDTKQSSTKADKAKSNSNSNILILGIAFAALIL</sequence>
<accession>A0A815NRU2</accession>
<reference evidence="2" key="1">
    <citation type="submission" date="2021-02" db="EMBL/GenBank/DDBJ databases">
        <authorList>
            <person name="Nowell W R."/>
        </authorList>
    </citation>
    <scope>NUCLEOTIDE SEQUENCE</scope>
</reference>
<feature type="non-terminal residue" evidence="2">
    <location>
        <position position="43"/>
    </location>
</feature>
<evidence type="ECO:0000313" key="3">
    <source>
        <dbReference type="EMBL" id="CAF1626329.1"/>
    </source>
</evidence>
<organism evidence="2 5">
    <name type="scientific">Adineta steineri</name>
    <dbReference type="NCBI Taxonomy" id="433720"/>
    <lineage>
        <taxon>Eukaryota</taxon>
        <taxon>Metazoa</taxon>
        <taxon>Spiralia</taxon>
        <taxon>Gnathifera</taxon>
        <taxon>Rotifera</taxon>
        <taxon>Eurotatoria</taxon>
        <taxon>Bdelloidea</taxon>
        <taxon>Adinetida</taxon>
        <taxon>Adinetidae</taxon>
        <taxon>Adineta</taxon>
    </lineage>
</organism>
<dbReference type="EMBL" id="CAJNOM010002087">
    <property type="protein sequence ID" value="CAF1626329.1"/>
    <property type="molecule type" value="Genomic_DNA"/>
</dbReference>
<proteinExistence type="predicted"/>
<evidence type="ECO:0000313" key="5">
    <source>
        <dbReference type="Proteomes" id="UP000663877"/>
    </source>
</evidence>
<feature type="region of interest" description="Disordered" evidence="1">
    <location>
        <begin position="1"/>
        <end position="25"/>
    </location>
</feature>
<keyword evidence="4" id="KW-1185">Reference proteome</keyword>
<dbReference type="Proteomes" id="UP000663832">
    <property type="component" value="Unassembled WGS sequence"/>
</dbReference>
<feature type="compositionally biased region" description="Basic and acidic residues" evidence="1">
    <location>
        <begin position="9"/>
        <end position="24"/>
    </location>
</feature>
<protein>
    <submittedName>
        <fullName evidence="2">Uncharacterized protein</fullName>
    </submittedName>
</protein>
<evidence type="ECO:0000313" key="2">
    <source>
        <dbReference type="EMBL" id="CAF1437148.1"/>
    </source>
</evidence>
<dbReference type="EMBL" id="CAJNOI010001759">
    <property type="protein sequence ID" value="CAF1437148.1"/>
    <property type="molecule type" value="Genomic_DNA"/>
</dbReference>
<name>A0A815NRU2_9BILA</name>
<comment type="caution">
    <text evidence="2">The sequence shown here is derived from an EMBL/GenBank/DDBJ whole genome shotgun (WGS) entry which is preliminary data.</text>
</comment>
<dbReference type="AlphaFoldDB" id="A0A815NRU2"/>
<gene>
    <name evidence="2" type="ORF">BJG266_LOCUS39677</name>
    <name evidence="3" type="ORF">QVE165_LOCUS56562</name>
</gene>
<dbReference type="OrthoDB" id="5854685at2759"/>